<comment type="subcellular location">
    <subcellularLocation>
        <location evidence="1">Spore core</location>
    </subcellularLocation>
</comment>
<dbReference type="GO" id="GO:0030436">
    <property type="term" value="P:asexual sporulation"/>
    <property type="evidence" value="ECO:0007669"/>
    <property type="project" value="InterPro"/>
</dbReference>
<comment type="caution">
    <text evidence="4">The sequence shown here is derived from an EMBL/GenBank/DDBJ whole genome shotgun (WGS) entry which is preliminary data.</text>
</comment>
<comment type="similarity">
    <text evidence="2">Belongs to the SspH family.</text>
</comment>
<organism evidence="4 5">
    <name type="scientific">Candidatus Merdicola faecigallinarum</name>
    <dbReference type="NCBI Taxonomy" id="2840862"/>
    <lineage>
        <taxon>Bacteria</taxon>
        <taxon>Bacillati</taxon>
        <taxon>Bacillota</taxon>
        <taxon>Clostridia</taxon>
        <taxon>Candidatus Merdicola</taxon>
    </lineage>
</organism>
<reference evidence="4" key="1">
    <citation type="submission" date="2020-10" db="EMBL/GenBank/DDBJ databases">
        <authorList>
            <person name="Gilroy R."/>
        </authorList>
    </citation>
    <scope>NUCLEOTIDE SEQUENCE</scope>
    <source>
        <strain evidence="4">CHK195-15760</strain>
    </source>
</reference>
<dbReference type="Proteomes" id="UP000824093">
    <property type="component" value="Unassembled WGS sequence"/>
</dbReference>
<dbReference type="GO" id="GO:0042601">
    <property type="term" value="C:endospore-forming forespore"/>
    <property type="evidence" value="ECO:0007669"/>
    <property type="project" value="InterPro"/>
</dbReference>
<evidence type="ECO:0000256" key="2">
    <source>
        <dbReference type="ARBA" id="ARBA00006573"/>
    </source>
</evidence>
<reference evidence="4" key="2">
    <citation type="journal article" date="2021" name="PeerJ">
        <title>Extensive microbial diversity within the chicken gut microbiome revealed by metagenomics and culture.</title>
        <authorList>
            <person name="Gilroy R."/>
            <person name="Ravi A."/>
            <person name="Getino M."/>
            <person name="Pursley I."/>
            <person name="Horton D.L."/>
            <person name="Alikhan N.F."/>
            <person name="Baker D."/>
            <person name="Gharbi K."/>
            <person name="Hall N."/>
            <person name="Watson M."/>
            <person name="Adriaenssens E.M."/>
            <person name="Foster-Nyarko E."/>
            <person name="Jarju S."/>
            <person name="Secka A."/>
            <person name="Antonio M."/>
            <person name="Oren A."/>
            <person name="Chaudhuri R.R."/>
            <person name="La Ragione R."/>
            <person name="Hildebrand F."/>
            <person name="Pallen M.J."/>
        </authorList>
    </citation>
    <scope>NUCLEOTIDE SEQUENCE</scope>
    <source>
        <strain evidence="4">CHK195-15760</strain>
    </source>
</reference>
<keyword evidence="3" id="KW-0749">Sporulation</keyword>
<evidence type="ECO:0000313" key="4">
    <source>
        <dbReference type="EMBL" id="HIU52080.1"/>
    </source>
</evidence>
<dbReference type="GO" id="GO:0030435">
    <property type="term" value="P:sporulation resulting in formation of a cellular spore"/>
    <property type="evidence" value="ECO:0007669"/>
    <property type="project" value="UniProtKB-KW"/>
</dbReference>
<accession>A0A9D1M1S2</accession>
<gene>
    <name evidence="4" type="ORF">IAB70_05645</name>
</gene>
<protein>
    <submittedName>
        <fullName evidence="4">H-type small acid-soluble spore protein</fullName>
    </submittedName>
</protein>
<evidence type="ECO:0000313" key="5">
    <source>
        <dbReference type="Proteomes" id="UP000824093"/>
    </source>
</evidence>
<name>A0A9D1M1S2_9FIRM</name>
<evidence type="ECO:0000256" key="1">
    <source>
        <dbReference type="ARBA" id="ARBA00004288"/>
    </source>
</evidence>
<sequence>MNLHRAYELLNNKEKVDIFYNERPVWIQELNDNIAKVGFIDNFEEKDVYIEDLYEGNLYH</sequence>
<evidence type="ECO:0000256" key="3">
    <source>
        <dbReference type="ARBA" id="ARBA00022969"/>
    </source>
</evidence>
<dbReference type="InterPro" id="IPR012610">
    <property type="entry name" value="SASP_SspH"/>
</dbReference>
<proteinExistence type="inferred from homology"/>
<dbReference type="AlphaFoldDB" id="A0A9D1M1S2"/>
<dbReference type="EMBL" id="DVNH01000043">
    <property type="protein sequence ID" value="HIU52080.1"/>
    <property type="molecule type" value="Genomic_DNA"/>
</dbReference>
<dbReference type="Pfam" id="PF08141">
    <property type="entry name" value="SspH"/>
    <property type="match status" value="1"/>
</dbReference>